<feature type="disulfide bond" description="Redox-active" evidence="14">
    <location>
        <begin position="37"/>
        <end position="40"/>
    </location>
</feature>
<gene>
    <name evidence="14" type="primary">dsbB</name>
    <name evidence="16" type="ORF">ETQ85_17435</name>
</gene>
<evidence type="ECO:0000256" key="10">
    <source>
        <dbReference type="ARBA" id="ARBA00023136"/>
    </source>
</evidence>
<dbReference type="EMBL" id="SDKK01000017">
    <property type="protein sequence ID" value="TYC54671.1"/>
    <property type="molecule type" value="Genomic_DNA"/>
</dbReference>
<dbReference type="InterPro" id="IPR022920">
    <property type="entry name" value="Disulphide_bond_form_DsbB"/>
</dbReference>
<feature type="transmembrane region" description="Helical" evidence="15">
    <location>
        <begin position="140"/>
        <end position="160"/>
    </location>
</feature>
<evidence type="ECO:0000256" key="8">
    <source>
        <dbReference type="ARBA" id="ARBA00022989"/>
    </source>
</evidence>
<keyword evidence="9 14" id="KW-0560">Oxidoreductase</keyword>
<dbReference type="PANTHER" id="PTHR36570">
    <property type="entry name" value="DISULFIDE BOND FORMATION PROTEIN B"/>
    <property type="match status" value="1"/>
</dbReference>
<keyword evidence="4 14" id="KW-1003">Cell membrane</keyword>
<dbReference type="GO" id="GO:0009055">
    <property type="term" value="F:electron transfer activity"/>
    <property type="evidence" value="ECO:0007669"/>
    <property type="project" value="UniProtKB-UniRule"/>
</dbReference>
<dbReference type="InterPro" id="IPR003752">
    <property type="entry name" value="DiS_bond_form_DsbB/BdbC"/>
</dbReference>
<name>A0A6C2CKY4_9RHOO</name>
<evidence type="ECO:0000256" key="6">
    <source>
        <dbReference type="ARBA" id="ARBA00022692"/>
    </source>
</evidence>
<comment type="caution">
    <text evidence="14">Lacks conserved residue(s) required for the propagation of feature annotation.</text>
</comment>
<feature type="transmembrane region" description="Helical" evidence="15">
    <location>
        <begin position="67"/>
        <end position="86"/>
    </location>
</feature>
<comment type="similarity">
    <text evidence="2 14">Belongs to the DsbB family.</text>
</comment>
<dbReference type="InterPro" id="IPR050183">
    <property type="entry name" value="DsbB"/>
</dbReference>
<dbReference type="GO" id="GO:0005886">
    <property type="term" value="C:plasma membrane"/>
    <property type="evidence" value="ECO:0007669"/>
    <property type="project" value="UniProtKB-SubCell"/>
</dbReference>
<dbReference type="InterPro" id="IPR023380">
    <property type="entry name" value="DsbB-like_sf"/>
</dbReference>
<evidence type="ECO:0000256" key="15">
    <source>
        <dbReference type="SAM" id="Phobius"/>
    </source>
</evidence>
<accession>A0A6C2CKY4</accession>
<evidence type="ECO:0000256" key="3">
    <source>
        <dbReference type="ARBA" id="ARBA00022448"/>
    </source>
</evidence>
<proteinExistence type="inferred from homology"/>
<evidence type="ECO:0000256" key="9">
    <source>
        <dbReference type="ARBA" id="ARBA00023002"/>
    </source>
</evidence>
<dbReference type="RefSeq" id="WP_148580365.1">
    <property type="nucleotide sequence ID" value="NZ_SDKK01000017.1"/>
</dbReference>
<protein>
    <recommendedName>
        <fullName evidence="14">Disulfide bond formation protein B</fullName>
    </recommendedName>
    <alternativeName>
        <fullName evidence="14">Disulfide oxidoreductase</fullName>
    </alternativeName>
</protein>
<evidence type="ECO:0000256" key="2">
    <source>
        <dbReference type="ARBA" id="ARBA00008823"/>
    </source>
</evidence>
<dbReference type="Pfam" id="PF02600">
    <property type="entry name" value="DsbB"/>
    <property type="match status" value="1"/>
</dbReference>
<sequence length="167" mass="17947">MLLRLPFRSLAIALFVVCSSLLAVGLYLQHVKGIEPCPMCIMQRYAMLVCGLIGLVAGLHNPGHKGFLAYASLLGVAALAGGGVAARQSWLQWFPPAVSECGPGLEYMLESFPLASALPMIFRGAGDCSVIDWTFLGLSIANWSFLVFATILAALILHLLQRGKQRT</sequence>
<dbReference type="PANTHER" id="PTHR36570:SF3">
    <property type="entry name" value="DISULFIDE BOND FORMATION PROTEIN B"/>
    <property type="match status" value="1"/>
</dbReference>
<feature type="topological domain" description="Cytoplasmic" evidence="14">
    <location>
        <begin position="162"/>
        <end position="167"/>
    </location>
</feature>
<evidence type="ECO:0000313" key="17">
    <source>
        <dbReference type="Proteomes" id="UP000389128"/>
    </source>
</evidence>
<dbReference type="GO" id="GO:0006457">
    <property type="term" value="P:protein folding"/>
    <property type="evidence" value="ECO:0007669"/>
    <property type="project" value="InterPro"/>
</dbReference>
<keyword evidence="12 14" id="KW-0143">Chaperone</keyword>
<keyword evidence="6 14" id="KW-0812">Transmembrane</keyword>
<keyword evidence="8 14" id="KW-1133">Transmembrane helix</keyword>
<evidence type="ECO:0000256" key="14">
    <source>
        <dbReference type="HAMAP-Rule" id="MF_00286"/>
    </source>
</evidence>
<keyword evidence="5" id="KW-0997">Cell inner membrane</keyword>
<dbReference type="Proteomes" id="UP000389128">
    <property type="component" value="Unassembled WGS sequence"/>
</dbReference>
<dbReference type="HAMAP" id="MF_00286">
    <property type="entry name" value="DsbB"/>
    <property type="match status" value="1"/>
</dbReference>
<feature type="topological domain" description="Cytoplasmic" evidence="14">
    <location>
        <begin position="1"/>
        <end position="10"/>
    </location>
</feature>
<evidence type="ECO:0000313" key="16">
    <source>
        <dbReference type="EMBL" id="TYC54671.1"/>
    </source>
</evidence>
<keyword evidence="11 14" id="KW-1015">Disulfide bond</keyword>
<evidence type="ECO:0000256" key="7">
    <source>
        <dbReference type="ARBA" id="ARBA00022982"/>
    </source>
</evidence>
<feature type="topological domain" description="Periplasmic" evidence="14">
    <location>
        <begin position="28"/>
        <end position="45"/>
    </location>
</feature>
<feature type="topological domain" description="Cytoplasmic" evidence="14">
    <location>
        <begin position="63"/>
        <end position="68"/>
    </location>
</feature>
<keyword evidence="13 14" id="KW-0676">Redox-active center</keyword>
<dbReference type="AlphaFoldDB" id="A0A6C2CKY4"/>
<comment type="caution">
    <text evidence="16">The sequence shown here is derived from an EMBL/GenBank/DDBJ whole genome shotgun (WGS) entry which is preliminary data.</text>
</comment>
<evidence type="ECO:0000256" key="12">
    <source>
        <dbReference type="ARBA" id="ARBA00023186"/>
    </source>
</evidence>
<evidence type="ECO:0000256" key="11">
    <source>
        <dbReference type="ARBA" id="ARBA00023157"/>
    </source>
</evidence>
<evidence type="ECO:0000256" key="4">
    <source>
        <dbReference type="ARBA" id="ARBA00022475"/>
    </source>
</evidence>
<evidence type="ECO:0000256" key="13">
    <source>
        <dbReference type="ARBA" id="ARBA00023284"/>
    </source>
</evidence>
<dbReference type="GO" id="GO:0015035">
    <property type="term" value="F:protein-disulfide reductase activity"/>
    <property type="evidence" value="ECO:0007669"/>
    <property type="project" value="UniProtKB-UniRule"/>
</dbReference>
<dbReference type="Gene3D" id="1.20.1550.10">
    <property type="entry name" value="DsbB-like"/>
    <property type="match status" value="1"/>
</dbReference>
<comment type="function">
    <text evidence="14">Required for disulfide bond formation in some periplasmic proteins. Acts by oxidizing the DsbA protein.</text>
</comment>
<keyword evidence="7 14" id="KW-0249">Electron transport</keyword>
<keyword evidence="10 14" id="KW-0472">Membrane</keyword>
<dbReference type="OrthoDB" id="3711263at2"/>
<comment type="subcellular location">
    <subcellularLocation>
        <location evidence="1">Cell inner membrane</location>
        <topology evidence="1">Multi-pass membrane protein</topology>
    </subcellularLocation>
    <subcellularLocation>
        <location evidence="14">Cell membrane</location>
        <topology evidence="14">Multi-pass membrane protein</topology>
    </subcellularLocation>
</comment>
<evidence type="ECO:0000256" key="1">
    <source>
        <dbReference type="ARBA" id="ARBA00004429"/>
    </source>
</evidence>
<keyword evidence="17" id="KW-1185">Reference proteome</keyword>
<feature type="transmembrane region" description="Helical" evidence="15">
    <location>
        <begin position="43"/>
        <end position="60"/>
    </location>
</feature>
<reference evidence="16 17" key="1">
    <citation type="submission" date="2019-01" db="EMBL/GenBank/DDBJ databases">
        <title>Zoogloea oleivorans genome sequencing and assembly.</title>
        <authorList>
            <person name="Tancsics A."/>
            <person name="Farkas M."/>
            <person name="Kriszt B."/>
            <person name="Maroti G."/>
            <person name="Horvath B."/>
        </authorList>
    </citation>
    <scope>NUCLEOTIDE SEQUENCE [LARGE SCALE GENOMIC DNA]</scope>
    <source>
        <strain evidence="16 17">Buc</strain>
    </source>
</reference>
<evidence type="ECO:0000256" key="5">
    <source>
        <dbReference type="ARBA" id="ARBA00022519"/>
    </source>
</evidence>
<organism evidence="16 17">
    <name type="scientific">Zoogloea oleivorans</name>
    <dbReference type="NCBI Taxonomy" id="1552750"/>
    <lineage>
        <taxon>Bacteria</taxon>
        <taxon>Pseudomonadati</taxon>
        <taxon>Pseudomonadota</taxon>
        <taxon>Betaproteobacteria</taxon>
        <taxon>Rhodocyclales</taxon>
        <taxon>Zoogloeaceae</taxon>
        <taxon>Zoogloea</taxon>
    </lineage>
</organism>
<keyword evidence="3 14" id="KW-0813">Transport</keyword>
<dbReference type="SUPFAM" id="SSF158442">
    <property type="entry name" value="DsbB-like"/>
    <property type="match status" value="1"/>
</dbReference>